<dbReference type="RefSeq" id="WP_078832579.1">
    <property type="nucleotide sequence ID" value="NZ_FUWH01000012.1"/>
</dbReference>
<dbReference type="InterPro" id="IPR007267">
    <property type="entry name" value="GtrA_DPMS_TM"/>
</dbReference>
<dbReference type="PANTHER" id="PTHR38459:SF1">
    <property type="entry name" value="PROPHAGE BACTOPRENOL-LINKED GLUCOSE TRANSLOCASE HOMOLOG"/>
    <property type="match status" value="1"/>
</dbReference>
<dbReference type="GO" id="GO:0005886">
    <property type="term" value="C:plasma membrane"/>
    <property type="evidence" value="ECO:0007669"/>
    <property type="project" value="TreeGrafter"/>
</dbReference>
<keyword evidence="4 6" id="KW-1133">Transmembrane helix</keyword>
<evidence type="ECO:0000313" key="8">
    <source>
        <dbReference type="EMBL" id="SKA15227.1"/>
    </source>
</evidence>
<dbReference type="Pfam" id="PF04138">
    <property type="entry name" value="GtrA_DPMS_TM"/>
    <property type="match status" value="1"/>
</dbReference>
<protein>
    <submittedName>
        <fullName evidence="8">Putative flippase GtrA (Transmembrane translocase of bactoprenol-linked glucose)</fullName>
    </submittedName>
</protein>
<evidence type="ECO:0000256" key="3">
    <source>
        <dbReference type="ARBA" id="ARBA00022692"/>
    </source>
</evidence>
<feature type="domain" description="GtrA/DPMS transmembrane" evidence="7">
    <location>
        <begin position="12"/>
        <end position="122"/>
    </location>
</feature>
<reference evidence="8 9" key="1">
    <citation type="submission" date="2017-02" db="EMBL/GenBank/DDBJ databases">
        <authorList>
            <person name="Peterson S.W."/>
        </authorList>
    </citation>
    <scope>NUCLEOTIDE SEQUENCE [LARGE SCALE GENOMIC DNA]</scope>
    <source>
        <strain evidence="8 9">DSM 22335</strain>
    </source>
</reference>
<feature type="transmembrane region" description="Helical" evidence="6">
    <location>
        <begin position="95"/>
        <end position="115"/>
    </location>
</feature>
<dbReference type="GO" id="GO:0000271">
    <property type="term" value="P:polysaccharide biosynthetic process"/>
    <property type="evidence" value="ECO:0007669"/>
    <property type="project" value="InterPro"/>
</dbReference>
<feature type="transmembrane region" description="Helical" evidence="6">
    <location>
        <begin position="31"/>
        <end position="51"/>
    </location>
</feature>
<evidence type="ECO:0000256" key="6">
    <source>
        <dbReference type="SAM" id="Phobius"/>
    </source>
</evidence>
<comment type="subcellular location">
    <subcellularLocation>
        <location evidence="1">Membrane</location>
        <topology evidence="1">Multi-pass membrane protein</topology>
    </subcellularLocation>
</comment>
<sequence length="123" mass="13724">MITFIKAQAASLMATIVDFSIYIILVEGFHTWYLVASITGTISGGIANFMLGRKWVFRSTDRKIPVQAIKYMLVWGGNLLLVSGGVYALKQFGGVNYIVAKVIVSIVVGFSYNYLLQKRFVFK</sequence>
<proteinExistence type="inferred from homology"/>
<dbReference type="PANTHER" id="PTHR38459">
    <property type="entry name" value="PROPHAGE BACTOPRENOL-LINKED GLUCOSE TRANSLOCASE HOMOLOG"/>
    <property type="match status" value="1"/>
</dbReference>
<evidence type="ECO:0000256" key="5">
    <source>
        <dbReference type="ARBA" id="ARBA00023136"/>
    </source>
</evidence>
<evidence type="ECO:0000313" key="9">
    <source>
        <dbReference type="Proteomes" id="UP000190888"/>
    </source>
</evidence>
<dbReference type="Proteomes" id="UP000190888">
    <property type="component" value="Unassembled WGS sequence"/>
</dbReference>
<dbReference type="OrthoDB" id="961506at2"/>
<name>A0A1T4RH51_9BACT</name>
<feature type="transmembrane region" description="Helical" evidence="6">
    <location>
        <begin position="71"/>
        <end position="89"/>
    </location>
</feature>
<dbReference type="EMBL" id="FUWH01000012">
    <property type="protein sequence ID" value="SKA15227.1"/>
    <property type="molecule type" value="Genomic_DNA"/>
</dbReference>
<feature type="transmembrane region" description="Helical" evidence="6">
    <location>
        <begin position="7"/>
        <end position="25"/>
    </location>
</feature>
<keyword evidence="5 6" id="KW-0472">Membrane</keyword>
<evidence type="ECO:0000256" key="4">
    <source>
        <dbReference type="ARBA" id="ARBA00022989"/>
    </source>
</evidence>
<evidence type="ECO:0000259" key="7">
    <source>
        <dbReference type="Pfam" id="PF04138"/>
    </source>
</evidence>
<comment type="similarity">
    <text evidence="2">Belongs to the GtrA family.</text>
</comment>
<keyword evidence="3 6" id="KW-0812">Transmembrane</keyword>
<keyword evidence="9" id="KW-1185">Reference proteome</keyword>
<dbReference type="InterPro" id="IPR051401">
    <property type="entry name" value="GtrA_CellWall_Glycosyl"/>
</dbReference>
<dbReference type="AlphaFoldDB" id="A0A1T4RH51"/>
<accession>A0A1T4RH51</accession>
<gene>
    <name evidence="8" type="ORF">SAMN04488132_11265</name>
</gene>
<evidence type="ECO:0000256" key="2">
    <source>
        <dbReference type="ARBA" id="ARBA00009399"/>
    </source>
</evidence>
<organism evidence="8 9">
    <name type="scientific">Sediminibacterium ginsengisoli</name>
    <dbReference type="NCBI Taxonomy" id="413434"/>
    <lineage>
        <taxon>Bacteria</taxon>
        <taxon>Pseudomonadati</taxon>
        <taxon>Bacteroidota</taxon>
        <taxon>Chitinophagia</taxon>
        <taxon>Chitinophagales</taxon>
        <taxon>Chitinophagaceae</taxon>
        <taxon>Sediminibacterium</taxon>
    </lineage>
</organism>
<evidence type="ECO:0000256" key="1">
    <source>
        <dbReference type="ARBA" id="ARBA00004141"/>
    </source>
</evidence>
<dbReference type="STRING" id="413434.SAMN04488132_11265"/>